<dbReference type="InterPro" id="IPR032319">
    <property type="entry name" value="CLP1_P"/>
</dbReference>
<keyword evidence="7" id="KW-0067">ATP-binding</keyword>
<feature type="domain" description="Clp1 P-loop" evidence="9">
    <location>
        <begin position="344"/>
        <end position="513"/>
    </location>
</feature>
<comment type="caution">
    <text evidence="10">The sequence shown here is derived from an EMBL/GenBank/DDBJ whole genome shotgun (WGS) entry which is preliminary data.</text>
</comment>
<evidence type="ECO:0000256" key="6">
    <source>
        <dbReference type="ARBA" id="ARBA00022777"/>
    </source>
</evidence>
<dbReference type="GO" id="GO:0005524">
    <property type="term" value="F:ATP binding"/>
    <property type="evidence" value="ECO:0007669"/>
    <property type="project" value="UniProtKB-KW"/>
</dbReference>
<feature type="compositionally biased region" description="Polar residues" evidence="8">
    <location>
        <begin position="1"/>
        <end position="44"/>
    </location>
</feature>
<keyword evidence="5" id="KW-0547">Nucleotide-binding</keyword>
<keyword evidence="4" id="KW-0808">Transferase</keyword>
<proteinExistence type="inferred from homology"/>
<gene>
    <name evidence="10" type="primary">GRC3</name>
    <name evidence="10" type="ORF">IWW36_000555</name>
</gene>
<dbReference type="PANTHER" id="PTHR12755:SF3">
    <property type="entry name" value="POLYNUCLEOTIDE 5'-HYDROXYL-KINASE NOL9"/>
    <property type="match status" value="1"/>
</dbReference>
<accession>A0A9W8IDE7</accession>
<dbReference type="GO" id="GO:0051731">
    <property type="term" value="F:polynucleotide 5'-hydroxyl-kinase activity"/>
    <property type="evidence" value="ECO:0007669"/>
    <property type="project" value="InterPro"/>
</dbReference>
<dbReference type="Pfam" id="PF16575">
    <property type="entry name" value="CLP1_P"/>
    <property type="match status" value="1"/>
</dbReference>
<reference evidence="10" key="1">
    <citation type="submission" date="2022-07" db="EMBL/GenBank/DDBJ databases">
        <title>Phylogenomic reconstructions and comparative analyses of Kickxellomycotina fungi.</title>
        <authorList>
            <person name="Reynolds N.K."/>
            <person name="Stajich J.E."/>
            <person name="Barry K."/>
            <person name="Grigoriev I.V."/>
            <person name="Crous P."/>
            <person name="Smith M.E."/>
        </authorList>
    </citation>
    <scope>NUCLEOTIDE SEQUENCE</scope>
    <source>
        <strain evidence="10">NRRL 1566</strain>
    </source>
</reference>
<feature type="region of interest" description="Disordered" evidence="8">
    <location>
        <begin position="241"/>
        <end position="270"/>
    </location>
</feature>
<protein>
    <recommendedName>
        <fullName evidence="3">Polynucleotide 5'-hydroxyl-kinase GRC3</fullName>
    </recommendedName>
    <alternativeName>
        <fullName evidence="2">Polynucleotide 5'-hydroxyl-kinase grc3</fullName>
    </alternativeName>
</protein>
<dbReference type="OrthoDB" id="2405412at2759"/>
<dbReference type="SUPFAM" id="SSF52540">
    <property type="entry name" value="P-loop containing nucleoside triphosphate hydrolases"/>
    <property type="match status" value="1"/>
</dbReference>
<name>A0A9W8IDE7_9FUNG</name>
<dbReference type="GO" id="GO:0005634">
    <property type="term" value="C:nucleus"/>
    <property type="evidence" value="ECO:0007669"/>
    <property type="project" value="TreeGrafter"/>
</dbReference>
<evidence type="ECO:0000256" key="4">
    <source>
        <dbReference type="ARBA" id="ARBA00022679"/>
    </source>
</evidence>
<evidence type="ECO:0000259" key="9">
    <source>
        <dbReference type="Pfam" id="PF16575"/>
    </source>
</evidence>
<feature type="compositionally biased region" description="Polar residues" evidence="8">
    <location>
        <begin position="247"/>
        <end position="266"/>
    </location>
</feature>
<comment type="similarity">
    <text evidence="1">Belongs to the Clp1 family. NOL9/GRC3 subfamily.</text>
</comment>
<evidence type="ECO:0000313" key="11">
    <source>
        <dbReference type="Proteomes" id="UP001139887"/>
    </source>
</evidence>
<keyword evidence="11" id="KW-1185">Reference proteome</keyword>
<evidence type="ECO:0000256" key="3">
    <source>
        <dbReference type="ARBA" id="ARBA00019824"/>
    </source>
</evidence>
<dbReference type="PANTHER" id="PTHR12755">
    <property type="entry name" value="CLEAVAGE/POLYADENYLATION FACTOR IA SUBUNIT CLP1P"/>
    <property type="match status" value="1"/>
</dbReference>
<keyword evidence="6" id="KW-0418">Kinase</keyword>
<dbReference type="InterPro" id="IPR027417">
    <property type="entry name" value="P-loop_NTPase"/>
</dbReference>
<sequence length="879" mass="96461">MESLASRTSTRVFTPRSRSLRTVTNSQNTSQAASPTPSLRSPQRNVEPKQAFLPKVTTWDPNSAPFIHIGIDTQSGSLKQLKSHDDVKQRYAVALGMQPGQMITMQGIVDVCVLEGSISVYEHKINAASGWSRVYSPTSHPLACIRAIGASNADGNGHEDINRICHLWNGAIEEKCEVVVVLRMVDCGLNNIGSVMPAYSPLFRIKPLWERKGVALPKQSVKRRLALTRIKSMIKDISADGKEDVNDTCSNSSDHDSSQPGNTTETQEGEDIVVETIVEQVVDEYQLQMALGVAGATPVLYLTQELQLVQSPQSWADVLDQASRAPLQLNEEFEPTAPIYVVAGGQGLGKSTFCRLLTNRLLDRFGQVFYMDTDLGQSEFAAPGALSLTLVDSPILGPPFTHTLHREFVHAVYMGVVSPKNDPDRYVVAIEKLAAVYRDYVSRERDTQSNTIIPLVVNTQGWIKNLGLDLHYSLCEQVRPTNYIQVYDPAAALAESYEDNKDNGYSVLEVDKMAPLIDFESIENCNPQVAWISAMNFDRAVQELCATQQRHRSNLVTGELEPKMGDLSLSSPVTMEPPSNRKGLRLNASDMRTLSLLSHLYACHSGSSKQADAVQYSHLPVHKIIEPRWNMNLPVAAQQPFSISWTDLIIWMGEEDVPPSQILRALNGTLVGLICVARMSDTHVWTDDVIRGLYTNGISTTQAAVELSEPGSRIFAPSIDIANDESMEHKNASMLPRIVYGQPNVNATTFVAHAVVRSIDVAEKRLLLLLPPLLLCSGTDILHRVVGLVKGPGTGAFGLEMPVWAMTDGGFAERAMGSSAKASNLRKRRRLDKKGQLPVVPEEVNLGIQEAPYLSLEIDGGIGASTLRAKGGLMRRALQ</sequence>
<dbReference type="Gene3D" id="3.40.50.300">
    <property type="entry name" value="P-loop containing nucleotide triphosphate hydrolases"/>
    <property type="match status" value="1"/>
</dbReference>
<dbReference type="EMBL" id="JANBUW010000005">
    <property type="protein sequence ID" value="KAJ2852175.1"/>
    <property type="molecule type" value="Genomic_DNA"/>
</dbReference>
<dbReference type="Proteomes" id="UP001139887">
    <property type="component" value="Unassembled WGS sequence"/>
</dbReference>
<evidence type="ECO:0000256" key="7">
    <source>
        <dbReference type="ARBA" id="ARBA00022840"/>
    </source>
</evidence>
<dbReference type="AlphaFoldDB" id="A0A9W8IDE7"/>
<evidence type="ECO:0000256" key="8">
    <source>
        <dbReference type="SAM" id="MobiDB-lite"/>
    </source>
</evidence>
<evidence type="ECO:0000256" key="5">
    <source>
        <dbReference type="ARBA" id="ARBA00022741"/>
    </source>
</evidence>
<dbReference type="InterPro" id="IPR045116">
    <property type="entry name" value="Clp1/Grc3"/>
</dbReference>
<dbReference type="GO" id="GO:0000448">
    <property type="term" value="P:cleavage in ITS2 between 5.8S rRNA and LSU-rRNA of tricistronic rRNA transcript (SSU-rRNA, 5.8S rRNA, LSU-rRNA)"/>
    <property type="evidence" value="ECO:0007669"/>
    <property type="project" value="TreeGrafter"/>
</dbReference>
<evidence type="ECO:0000256" key="1">
    <source>
        <dbReference type="ARBA" id="ARBA00011003"/>
    </source>
</evidence>
<organism evidence="10 11">
    <name type="scientific">Coemansia brasiliensis</name>
    <dbReference type="NCBI Taxonomy" id="2650707"/>
    <lineage>
        <taxon>Eukaryota</taxon>
        <taxon>Fungi</taxon>
        <taxon>Fungi incertae sedis</taxon>
        <taxon>Zoopagomycota</taxon>
        <taxon>Kickxellomycotina</taxon>
        <taxon>Kickxellomycetes</taxon>
        <taxon>Kickxellales</taxon>
        <taxon>Kickxellaceae</taxon>
        <taxon>Coemansia</taxon>
    </lineage>
</organism>
<feature type="region of interest" description="Disordered" evidence="8">
    <location>
        <begin position="1"/>
        <end position="46"/>
    </location>
</feature>
<evidence type="ECO:0000313" key="10">
    <source>
        <dbReference type="EMBL" id="KAJ2852175.1"/>
    </source>
</evidence>
<evidence type="ECO:0000256" key="2">
    <source>
        <dbReference type="ARBA" id="ARBA00018706"/>
    </source>
</evidence>